<comment type="subcellular location">
    <subcellularLocation>
        <location evidence="1 8">Cell membrane</location>
        <topology evidence="1 8">Multi-pass membrane protein</topology>
    </subcellularLocation>
</comment>
<feature type="domain" description="ABC transmembrane type-1" evidence="9">
    <location>
        <begin position="1"/>
        <end position="85"/>
    </location>
</feature>
<dbReference type="PROSITE" id="PS50928">
    <property type="entry name" value="ABC_TM1"/>
    <property type="match status" value="1"/>
</dbReference>
<keyword evidence="5 8" id="KW-0812">Transmembrane</keyword>
<reference evidence="10 11" key="1">
    <citation type="submission" date="2020-08" db="EMBL/GenBank/DDBJ databases">
        <title>Genomic Encyclopedia of Type Strains, Phase IV (KMG-V): Genome sequencing to study the core and pangenomes of soil and plant-associated prokaryotes.</title>
        <authorList>
            <person name="Whitman W."/>
        </authorList>
    </citation>
    <scope>NUCLEOTIDE SEQUENCE [LARGE SCALE GENOMIC DNA]</scope>
    <source>
        <strain evidence="10 11">SEMIA 4060</strain>
    </source>
</reference>
<dbReference type="SUPFAM" id="SSF161098">
    <property type="entry name" value="MetI-like"/>
    <property type="match status" value="1"/>
</dbReference>
<keyword evidence="4" id="KW-1003">Cell membrane</keyword>
<evidence type="ECO:0000256" key="8">
    <source>
        <dbReference type="RuleBase" id="RU363032"/>
    </source>
</evidence>
<dbReference type="Pfam" id="PF00528">
    <property type="entry name" value="BPD_transp_1"/>
    <property type="match status" value="1"/>
</dbReference>
<dbReference type="GO" id="GO:0005886">
    <property type="term" value="C:plasma membrane"/>
    <property type="evidence" value="ECO:0007669"/>
    <property type="project" value="UniProtKB-SubCell"/>
</dbReference>
<evidence type="ECO:0000313" key="10">
    <source>
        <dbReference type="EMBL" id="MBB6487909.1"/>
    </source>
</evidence>
<organism evidence="10 11">
    <name type="scientific">Rhizobium lusitanum</name>
    <dbReference type="NCBI Taxonomy" id="293958"/>
    <lineage>
        <taxon>Bacteria</taxon>
        <taxon>Pseudomonadati</taxon>
        <taxon>Pseudomonadota</taxon>
        <taxon>Alphaproteobacteria</taxon>
        <taxon>Hyphomicrobiales</taxon>
        <taxon>Rhizobiaceae</taxon>
        <taxon>Rhizobium/Agrobacterium group</taxon>
        <taxon>Rhizobium</taxon>
    </lineage>
</organism>
<dbReference type="Proteomes" id="UP000565576">
    <property type="component" value="Unassembled WGS sequence"/>
</dbReference>
<evidence type="ECO:0000256" key="4">
    <source>
        <dbReference type="ARBA" id="ARBA00022475"/>
    </source>
</evidence>
<evidence type="ECO:0000256" key="1">
    <source>
        <dbReference type="ARBA" id="ARBA00004651"/>
    </source>
</evidence>
<keyword evidence="6 8" id="KW-1133">Transmembrane helix</keyword>
<dbReference type="PANTHER" id="PTHR42929:SF5">
    <property type="entry name" value="ABC TRANSPORTER PERMEASE PROTEIN"/>
    <property type="match status" value="1"/>
</dbReference>
<keyword evidence="7 8" id="KW-0472">Membrane</keyword>
<comment type="similarity">
    <text evidence="2">Belongs to the binding-protein-dependent transport system permease family. CysTW subfamily.</text>
</comment>
<feature type="transmembrane region" description="Helical" evidence="8">
    <location>
        <begin position="69"/>
        <end position="89"/>
    </location>
</feature>
<evidence type="ECO:0000256" key="6">
    <source>
        <dbReference type="ARBA" id="ARBA00022989"/>
    </source>
</evidence>
<dbReference type="InterPro" id="IPR000515">
    <property type="entry name" value="MetI-like"/>
</dbReference>
<dbReference type="AlphaFoldDB" id="A0A7X0IVI3"/>
<proteinExistence type="inferred from homology"/>
<dbReference type="InterPro" id="IPR035906">
    <property type="entry name" value="MetI-like_sf"/>
</dbReference>
<evidence type="ECO:0000256" key="2">
    <source>
        <dbReference type="ARBA" id="ARBA00007069"/>
    </source>
</evidence>
<dbReference type="PANTHER" id="PTHR42929">
    <property type="entry name" value="INNER MEMBRANE ABC TRANSPORTER PERMEASE PROTEIN YDCU-RELATED-RELATED"/>
    <property type="match status" value="1"/>
</dbReference>
<sequence>MGEGGAQTFWRVYFPLTMRGVATAGLLVFIVALSLFITPALLGGPAQTMIGQLVIEHINSYQNWRVGSALAVLPTLMTMLAVFAGDWLLSLSSAMGGRFEAAGMG</sequence>
<feature type="transmembrane region" description="Helical" evidence="8">
    <location>
        <begin position="21"/>
        <end position="42"/>
    </location>
</feature>
<dbReference type="GO" id="GO:0055085">
    <property type="term" value="P:transmembrane transport"/>
    <property type="evidence" value="ECO:0007669"/>
    <property type="project" value="InterPro"/>
</dbReference>
<dbReference type="EMBL" id="JACHBG010000017">
    <property type="protein sequence ID" value="MBB6487909.1"/>
    <property type="molecule type" value="Genomic_DNA"/>
</dbReference>
<evidence type="ECO:0000259" key="9">
    <source>
        <dbReference type="PROSITE" id="PS50928"/>
    </source>
</evidence>
<evidence type="ECO:0000256" key="3">
    <source>
        <dbReference type="ARBA" id="ARBA00022448"/>
    </source>
</evidence>
<name>A0A7X0IVI3_9HYPH</name>
<evidence type="ECO:0000313" key="11">
    <source>
        <dbReference type="Proteomes" id="UP000565576"/>
    </source>
</evidence>
<accession>A0A7X0IVI3</accession>
<comment type="caution">
    <text evidence="10">The sequence shown here is derived from an EMBL/GenBank/DDBJ whole genome shotgun (WGS) entry which is preliminary data.</text>
</comment>
<evidence type="ECO:0000256" key="7">
    <source>
        <dbReference type="ARBA" id="ARBA00023136"/>
    </source>
</evidence>
<keyword evidence="3 8" id="KW-0813">Transport</keyword>
<evidence type="ECO:0000256" key="5">
    <source>
        <dbReference type="ARBA" id="ARBA00022692"/>
    </source>
</evidence>
<dbReference type="Gene3D" id="1.10.3720.10">
    <property type="entry name" value="MetI-like"/>
    <property type="match status" value="1"/>
</dbReference>
<protein>
    <submittedName>
        <fullName evidence="10">ABC-type spermidine/putrescine transport system permease subunit I</fullName>
    </submittedName>
</protein>
<gene>
    <name evidence="10" type="ORF">GGD46_005219</name>
</gene>